<evidence type="ECO:0000256" key="6">
    <source>
        <dbReference type="ARBA" id="ARBA00023128"/>
    </source>
</evidence>
<evidence type="ECO:0000256" key="2">
    <source>
        <dbReference type="ARBA" id="ARBA00004569"/>
    </source>
</evidence>
<name>A0A317VFR8_ASPEC</name>
<dbReference type="GeneID" id="37056010"/>
<feature type="region of interest" description="Disordered" evidence="9">
    <location>
        <begin position="79"/>
        <end position="114"/>
    </location>
</feature>
<comment type="subcellular location">
    <subcellularLocation>
        <location evidence="2">Mitochondrion intermembrane space</location>
    </subcellularLocation>
</comment>
<evidence type="ECO:0000256" key="7">
    <source>
        <dbReference type="ARBA" id="ARBA00023157"/>
    </source>
</evidence>
<dbReference type="Pfam" id="PF04777">
    <property type="entry name" value="Evr1_Alr"/>
    <property type="match status" value="1"/>
</dbReference>
<keyword evidence="6" id="KW-0496">Mitochondrion</keyword>
<feature type="compositionally biased region" description="Polar residues" evidence="9">
    <location>
        <begin position="1"/>
        <end position="12"/>
    </location>
</feature>
<feature type="compositionally biased region" description="Low complexity" evidence="9">
    <location>
        <begin position="84"/>
        <end position="106"/>
    </location>
</feature>
<feature type="compositionally biased region" description="Low complexity" evidence="9">
    <location>
        <begin position="18"/>
        <end position="40"/>
    </location>
</feature>
<evidence type="ECO:0000259" key="10">
    <source>
        <dbReference type="PROSITE" id="PS51324"/>
    </source>
</evidence>
<reference evidence="11" key="1">
    <citation type="submission" date="2016-12" db="EMBL/GenBank/DDBJ databases">
        <title>The genomes of Aspergillus section Nigri reveals drivers in fungal speciation.</title>
        <authorList>
            <consortium name="DOE Joint Genome Institute"/>
            <person name="Vesth T.C."/>
            <person name="Nybo J."/>
            <person name="Theobald S."/>
            <person name="Brandl J."/>
            <person name="Frisvad J.C."/>
            <person name="Nielsen K.F."/>
            <person name="Lyhne E.K."/>
            <person name="Kogle M.E."/>
            <person name="Kuo A."/>
            <person name="Riley R."/>
            <person name="Clum A."/>
            <person name="Nolan M."/>
            <person name="Lipzen A."/>
            <person name="Salamov A."/>
            <person name="Henrissat B."/>
            <person name="Wiebenga A."/>
            <person name="De vries R.P."/>
            <person name="Grigoriev I.V."/>
            <person name="Mortensen U.H."/>
            <person name="Andersen M.R."/>
            <person name="Baker S.E."/>
        </authorList>
    </citation>
    <scope>NUCLEOTIDE SEQUENCE</scope>
    <source>
        <strain evidence="11">CBS 122712</strain>
    </source>
</reference>
<dbReference type="InterPro" id="IPR039799">
    <property type="entry name" value="ALR/ERV"/>
</dbReference>
<dbReference type="SUPFAM" id="SSF69000">
    <property type="entry name" value="FAD-dependent thiol oxidase"/>
    <property type="match status" value="1"/>
</dbReference>
<proteinExistence type="predicted"/>
<dbReference type="EMBL" id="MSFU01000013">
    <property type="protein sequence ID" value="PWY72775.1"/>
    <property type="molecule type" value="Genomic_DNA"/>
</dbReference>
<dbReference type="PANTHER" id="PTHR12645:SF0">
    <property type="entry name" value="FAD-LINKED SULFHYDRYL OXIDASE ALR"/>
    <property type="match status" value="1"/>
</dbReference>
<dbReference type="FunFam" id="1.20.120.310:FF:000003">
    <property type="entry name" value="Sulfhydryl oxidase"/>
    <property type="match status" value="1"/>
</dbReference>
<keyword evidence="3 8" id="KW-0285">Flavoprotein</keyword>
<dbReference type="GO" id="GO:0005758">
    <property type="term" value="C:mitochondrial intermembrane space"/>
    <property type="evidence" value="ECO:0007669"/>
    <property type="project" value="UniProtKB-SubCell"/>
</dbReference>
<dbReference type="Gene3D" id="1.20.120.310">
    <property type="entry name" value="ERV/ALR sulfhydryl oxidase domain"/>
    <property type="match status" value="1"/>
</dbReference>
<dbReference type="VEuPathDB" id="FungiDB:BO83DRAFT_408488"/>
<accession>A0A317VFR8</accession>
<comment type="cofactor">
    <cofactor evidence="1 8">
        <name>FAD</name>
        <dbReference type="ChEBI" id="CHEBI:57692"/>
    </cofactor>
</comment>
<protein>
    <recommendedName>
        <fullName evidence="8">Sulfhydryl oxidase</fullName>
        <ecNumber evidence="8">1.8.3.2</ecNumber>
    </recommendedName>
</protein>
<evidence type="ECO:0000256" key="4">
    <source>
        <dbReference type="ARBA" id="ARBA00022827"/>
    </source>
</evidence>
<evidence type="ECO:0000256" key="1">
    <source>
        <dbReference type="ARBA" id="ARBA00001974"/>
    </source>
</evidence>
<sequence>MADTTPPANTQKHLFIHQQQQQQPATPSSSTQQQAAPTATTKDDSVPAGMTKLPNGVILDKDGKPCRLCTSAASWRALTKQAKSTPTTTTTNSSSSTTIPKTLTTTPGYTDCPPDSEALGRSTWTFLHSLTASYPAQASSEQQSEMRQFLGMFSKLYPCWVCADDFRTWMAEPSGENQPRLGGRKEFGDWMCRAHNEVNRKLGKSEFDCRFWEERWRKGWGDGRCE</sequence>
<comment type="catalytic activity">
    <reaction evidence="8">
        <text>2 R'C(R)SH + O2 = R'C(R)S-S(R)CR' + H2O2</text>
        <dbReference type="Rhea" id="RHEA:17357"/>
        <dbReference type="ChEBI" id="CHEBI:15379"/>
        <dbReference type="ChEBI" id="CHEBI:16240"/>
        <dbReference type="ChEBI" id="CHEBI:16520"/>
        <dbReference type="ChEBI" id="CHEBI:17412"/>
        <dbReference type="EC" id="1.8.3.2"/>
    </reaction>
</comment>
<evidence type="ECO:0000313" key="12">
    <source>
        <dbReference type="Proteomes" id="UP000246171"/>
    </source>
</evidence>
<evidence type="ECO:0000256" key="3">
    <source>
        <dbReference type="ARBA" id="ARBA00022630"/>
    </source>
</evidence>
<dbReference type="OrthoDB" id="17199at2759"/>
<dbReference type="InterPro" id="IPR036774">
    <property type="entry name" value="ERV/ALR_sulphydryl_oxid_sf"/>
</dbReference>
<comment type="caution">
    <text evidence="11">The sequence shown here is derived from an EMBL/GenBank/DDBJ whole genome shotgun (WGS) entry which is preliminary data.</text>
</comment>
<dbReference type="AlphaFoldDB" id="A0A317VFR8"/>
<evidence type="ECO:0000256" key="5">
    <source>
        <dbReference type="ARBA" id="ARBA00023002"/>
    </source>
</evidence>
<dbReference type="RefSeq" id="XP_025387928.1">
    <property type="nucleotide sequence ID" value="XM_025534048.1"/>
</dbReference>
<dbReference type="PANTHER" id="PTHR12645">
    <property type="entry name" value="ALR/ERV"/>
    <property type="match status" value="1"/>
</dbReference>
<evidence type="ECO:0000256" key="8">
    <source>
        <dbReference type="RuleBase" id="RU371123"/>
    </source>
</evidence>
<dbReference type="GO" id="GO:0016971">
    <property type="term" value="F:flavin-dependent sulfhydryl oxidase activity"/>
    <property type="evidence" value="ECO:0007669"/>
    <property type="project" value="InterPro"/>
</dbReference>
<gene>
    <name evidence="11" type="ORF">BO83DRAFT_408488</name>
</gene>
<keyword evidence="12" id="KW-1185">Reference proteome</keyword>
<feature type="domain" description="ERV/ALR sulfhydryl oxidase" evidence="10">
    <location>
        <begin position="112"/>
        <end position="216"/>
    </location>
</feature>
<keyword evidence="7" id="KW-1015">Disulfide bond</keyword>
<dbReference type="Proteomes" id="UP000246171">
    <property type="component" value="Unassembled WGS sequence"/>
</dbReference>
<dbReference type="GO" id="GO:0050660">
    <property type="term" value="F:flavin adenine dinucleotide binding"/>
    <property type="evidence" value="ECO:0007669"/>
    <property type="project" value="TreeGrafter"/>
</dbReference>
<dbReference type="EC" id="1.8.3.2" evidence="8"/>
<dbReference type="PROSITE" id="PS51324">
    <property type="entry name" value="ERV_ALR"/>
    <property type="match status" value="1"/>
</dbReference>
<keyword evidence="4 8" id="KW-0274">FAD</keyword>
<organism evidence="11 12">
    <name type="scientific">Aspergillus eucalypticola (strain CBS 122712 / IBT 29274)</name>
    <dbReference type="NCBI Taxonomy" id="1448314"/>
    <lineage>
        <taxon>Eukaryota</taxon>
        <taxon>Fungi</taxon>
        <taxon>Dikarya</taxon>
        <taxon>Ascomycota</taxon>
        <taxon>Pezizomycotina</taxon>
        <taxon>Eurotiomycetes</taxon>
        <taxon>Eurotiomycetidae</taxon>
        <taxon>Eurotiales</taxon>
        <taxon>Aspergillaceae</taxon>
        <taxon>Aspergillus</taxon>
        <taxon>Aspergillus subgen. Circumdati</taxon>
    </lineage>
</organism>
<dbReference type="InterPro" id="IPR017905">
    <property type="entry name" value="ERV/ALR_sulphydryl_oxidase"/>
</dbReference>
<feature type="region of interest" description="Disordered" evidence="9">
    <location>
        <begin position="1"/>
        <end position="57"/>
    </location>
</feature>
<evidence type="ECO:0000256" key="9">
    <source>
        <dbReference type="SAM" id="MobiDB-lite"/>
    </source>
</evidence>
<keyword evidence="5 8" id="KW-0560">Oxidoreductase</keyword>
<evidence type="ECO:0000313" key="11">
    <source>
        <dbReference type="EMBL" id="PWY72775.1"/>
    </source>
</evidence>